<name>A0A2U2RLA3_9MICO</name>
<keyword evidence="1" id="KW-0808">Transferase</keyword>
<dbReference type="Pfam" id="PF13673">
    <property type="entry name" value="Acetyltransf_10"/>
    <property type="match status" value="1"/>
</dbReference>
<dbReference type="InterPro" id="IPR016181">
    <property type="entry name" value="Acyl_CoA_acyltransferase"/>
</dbReference>
<feature type="domain" description="N-acetyltransferase" evidence="5">
    <location>
        <begin position="245"/>
        <end position="380"/>
    </location>
</feature>
<protein>
    <recommendedName>
        <fullName evidence="5">N-acetyltransferase domain-containing protein</fullName>
    </recommendedName>
</protein>
<evidence type="ECO:0000313" key="7">
    <source>
        <dbReference type="Proteomes" id="UP000245590"/>
    </source>
</evidence>
<feature type="region of interest" description="Disordered" evidence="4">
    <location>
        <begin position="1"/>
        <end position="39"/>
    </location>
</feature>
<dbReference type="AlphaFoldDB" id="A0A2U2RLA3"/>
<dbReference type="CDD" id="cd04301">
    <property type="entry name" value="NAT_SF"/>
    <property type="match status" value="1"/>
</dbReference>
<sequence length="380" mass="41084">MTRPTGTMSGERTGREARSGEGRAAMGERTSERTSAERVPASSVSLRLLRLEDASALADLEDRNRSYLLTGAPAHGDDWATRAGQRAAIAQLLAQYDAGTCLPMAILLDDRLSEPGRIVGRITLNQILRGPAQWASVGYWIDEGESGRGVVTHALRQIIDVAFQGLGLHRLEASVVVGNDRSASVLRACGFQECGFAPRMLRLGIAGDGWADCRLFQLVDMREEADDPRGEVRPADPGAPDPAGVQIRAEVPAFEETLALYDAVGWDAYTEDPQTLGRALAGSTRVVTARQGERLLGIARVLSDGASIAYLQDVLVDPGSRHRGIGADLVRAALAPFAHLRQQVLLTDADASQRAFYESLGLREAHDHDPPLRAFVHLRR</sequence>
<dbReference type="EMBL" id="QFKX01000002">
    <property type="protein sequence ID" value="PWH06658.1"/>
    <property type="molecule type" value="Genomic_DNA"/>
</dbReference>
<dbReference type="PANTHER" id="PTHR43792:SF8">
    <property type="entry name" value="[RIBOSOMAL PROTEIN US5]-ALANINE N-ACETYLTRANSFERASE"/>
    <property type="match status" value="1"/>
</dbReference>
<keyword evidence="7" id="KW-1185">Reference proteome</keyword>
<feature type="domain" description="N-acetyltransferase" evidence="5">
    <location>
        <begin position="44"/>
        <end position="220"/>
    </location>
</feature>
<organism evidence="6 7">
    <name type="scientific">Brachybacterium endophyticum</name>
    <dbReference type="NCBI Taxonomy" id="2182385"/>
    <lineage>
        <taxon>Bacteria</taxon>
        <taxon>Bacillati</taxon>
        <taxon>Actinomycetota</taxon>
        <taxon>Actinomycetes</taxon>
        <taxon>Micrococcales</taxon>
        <taxon>Dermabacteraceae</taxon>
        <taxon>Brachybacterium</taxon>
    </lineage>
</organism>
<dbReference type="OrthoDB" id="5242221at2"/>
<feature type="compositionally biased region" description="Basic and acidic residues" evidence="4">
    <location>
        <begin position="12"/>
        <end position="21"/>
    </location>
</feature>
<feature type="compositionally biased region" description="Polar residues" evidence="4">
    <location>
        <begin position="1"/>
        <end position="10"/>
    </location>
</feature>
<dbReference type="SUPFAM" id="SSF55729">
    <property type="entry name" value="Acyl-CoA N-acyltransferases (Nat)"/>
    <property type="match status" value="2"/>
</dbReference>
<dbReference type="PANTHER" id="PTHR43792">
    <property type="entry name" value="GNAT FAMILY, PUTATIVE (AFU_ORTHOLOGUE AFUA_3G00765)-RELATED-RELATED"/>
    <property type="match status" value="1"/>
</dbReference>
<dbReference type="Pfam" id="PF13302">
    <property type="entry name" value="Acetyltransf_3"/>
    <property type="match status" value="1"/>
</dbReference>
<evidence type="ECO:0000256" key="3">
    <source>
        <dbReference type="ARBA" id="ARBA00038502"/>
    </source>
</evidence>
<comment type="similarity">
    <text evidence="3">Belongs to the acetyltransferase family. RimJ subfamily.</text>
</comment>
<accession>A0A2U2RLA3</accession>
<keyword evidence="2" id="KW-0012">Acyltransferase</keyword>
<dbReference type="PROSITE" id="PS51186">
    <property type="entry name" value="GNAT"/>
    <property type="match status" value="2"/>
</dbReference>
<evidence type="ECO:0000256" key="1">
    <source>
        <dbReference type="ARBA" id="ARBA00022679"/>
    </source>
</evidence>
<dbReference type="InterPro" id="IPR051531">
    <property type="entry name" value="N-acetyltransferase"/>
</dbReference>
<proteinExistence type="inferred from homology"/>
<evidence type="ECO:0000313" key="6">
    <source>
        <dbReference type="EMBL" id="PWH06658.1"/>
    </source>
</evidence>
<dbReference type="Gene3D" id="3.40.630.30">
    <property type="match status" value="2"/>
</dbReference>
<gene>
    <name evidence="6" type="ORF">DEO23_06880</name>
</gene>
<dbReference type="GO" id="GO:0008999">
    <property type="term" value="F:protein-N-terminal-alanine acetyltransferase activity"/>
    <property type="evidence" value="ECO:0007669"/>
    <property type="project" value="TreeGrafter"/>
</dbReference>
<comment type="caution">
    <text evidence="6">The sequence shown here is derived from an EMBL/GenBank/DDBJ whole genome shotgun (WGS) entry which is preliminary data.</text>
</comment>
<evidence type="ECO:0000256" key="2">
    <source>
        <dbReference type="ARBA" id="ARBA00023315"/>
    </source>
</evidence>
<evidence type="ECO:0000256" key="4">
    <source>
        <dbReference type="SAM" id="MobiDB-lite"/>
    </source>
</evidence>
<evidence type="ECO:0000259" key="5">
    <source>
        <dbReference type="PROSITE" id="PS51186"/>
    </source>
</evidence>
<reference evidence="6 7" key="1">
    <citation type="submission" date="2018-05" db="EMBL/GenBank/DDBJ databases">
        <title>Brachybacterium sp. M1HQ-2T, whole genome shotgun sequence.</title>
        <authorList>
            <person name="Tuo L."/>
        </authorList>
    </citation>
    <scope>NUCLEOTIDE SEQUENCE [LARGE SCALE GENOMIC DNA]</scope>
    <source>
        <strain evidence="6 7">M1HQ-2</strain>
    </source>
</reference>
<dbReference type="GO" id="GO:0005737">
    <property type="term" value="C:cytoplasm"/>
    <property type="evidence" value="ECO:0007669"/>
    <property type="project" value="TreeGrafter"/>
</dbReference>
<dbReference type="InterPro" id="IPR000182">
    <property type="entry name" value="GNAT_dom"/>
</dbReference>
<dbReference type="Proteomes" id="UP000245590">
    <property type="component" value="Unassembled WGS sequence"/>
</dbReference>